<evidence type="ECO:0000256" key="2">
    <source>
        <dbReference type="SAM" id="SignalP"/>
    </source>
</evidence>
<dbReference type="Pfam" id="PF18962">
    <property type="entry name" value="Por_Secre_tail"/>
    <property type="match status" value="1"/>
</dbReference>
<reference evidence="6" key="2">
    <citation type="submission" date="2020-07" db="EMBL/GenBank/DDBJ databases">
        <title>Chryseobacterium sp.cx-624.</title>
        <authorList>
            <person name="Yang C."/>
        </authorList>
    </citation>
    <scope>NUCLEOTIDE SEQUENCE [LARGE SCALE GENOMIC DNA]</scope>
    <source>
        <strain evidence="6">cx-624</strain>
    </source>
</reference>
<dbReference type="NCBIfam" id="TIGR04183">
    <property type="entry name" value="Por_Secre_tail"/>
    <property type="match status" value="1"/>
</dbReference>
<dbReference type="InterPro" id="IPR011047">
    <property type="entry name" value="Quinoprotein_ADH-like_sf"/>
</dbReference>
<keyword evidence="7" id="KW-1185">Reference proteome</keyword>
<sequence length="371" mass="39400">MKTFSTLLQLAAFSLTISNFSAQQSVLVLNSSTDTVYKLDAVTGAVVNANFISLPSGTSKGIAQVNDKIWIADQIADDIYIYNFDGSPHSTLLGDVVGLDNIRGLNVVNNEVWVTNAGSNNGATANSIRRLSMTGAPLGYYTTVTSPFDVVDNGSAAFVSSFSSPSEIQILGYDGTVMGSLLPGPVLANIEQMNFNSEGNLVVATFANHSASGNNRGIYVINPTTGAILNSWPTPGSSGNAGVLQLGNGNYLYSNGAGLHILDPTTGTHSSIYTSGAFQYMAKINESPLSVREAQNQDFKVYPNPAADILYVTAKQKIKHINIFSAEGRLVSRIEGSADSMEIPVTSMTPGVYFIEIHTGNQVKSSKFIKK</sequence>
<dbReference type="InterPro" id="IPR015943">
    <property type="entry name" value="WD40/YVTN_repeat-like_dom_sf"/>
</dbReference>
<evidence type="ECO:0000313" key="7">
    <source>
        <dbReference type="Proteomes" id="UP000539710"/>
    </source>
</evidence>
<feature type="domain" description="Secretion system C-terminal sorting" evidence="3">
    <location>
        <begin position="301"/>
        <end position="369"/>
    </location>
</feature>
<organism evidence="5 6">
    <name type="scientific">Marnyiella aurantia</name>
    <dbReference type="NCBI Taxonomy" id="2758037"/>
    <lineage>
        <taxon>Bacteria</taxon>
        <taxon>Pseudomonadati</taxon>
        <taxon>Bacteroidota</taxon>
        <taxon>Flavobacteriia</taxon>
        <taxon>Flavobacteriales</taxon>
        <taxon>Weeksellaceae</taxon>
        <taxon>Marnyiella</taxon>
    </lineage>
</organism>
<evidence type="ECO:0000313" key="5">
    <source>
        <dbReference type="EMBL" id="QMS99243.1"/>
    </source>
</evidence>
<dbReference type="RefSeq" id="WP_181887588.1">
    <property type="nucleotide sequence ID" value="NZ_CP059472.1"/>
</dbReference>
<reference evidence="4" key="4">
    <citation type="submission" date="2020-07" db="EMBL/GenBank/DDBJ databases">
        <authorList>
            <person name="Yang C."/>
        </authorList>
    </citation>
    <scope>NUCLEOTIDE SEQUENCE</scope>
    <source>
        <strain evidence="4">Cx-624</strain>
    </source>
</reference>
<name>A0A7D7QFV7_9FLAO</name>
<dbReference type="KEGG" id="cbau:H1R16_04345"/>
<keyword evidence="1 2" id="KW-0732">Signal</keyword>
<evidence type="ECO:0000313" key="6">
    <source>
        <dbReference type="Proteomes" id="UP000515349"/>
    </source>
</evidence>
<gene>
    <name evidence="5" type="ORF">H1R16_04345</name>
    <name evidence="4" type="ORF">H2507_09935</name>
</gene>
<reference evidence="5" key="1">
    <citation type="submission" date="2020-07" db="EMBL/GenBank/DDBJ databases">
        <title>Chryseobacterium sp. CX-624.</title>
        <authorList>
            <person name="Yang C."/>
        </authorList>
    </citation>
    <scope>NUCLEOTIDE SEQUENCE</scope>
    <source>
        <strain evidence="5">CX-624</strain>
    </source>
</reference>
<proteinExistence type="predicted"/>
<protein>
    <submittedName>
        <fullName evidence="5">T9SS type A sorting domain-containing protein</fullName>
    </submittedName>
</protein>
<evidence type="ECO:0000256" key="1">
    <source>
        <dbReference type="ARBA" id="ARBA00022729"/>
    </source>
</evidence>
<accession>A0A7D7QFV7</accession>
<dbReference type="EMBL" id="JACEUX010000003">
    <property type="protein sequence ID" value="MBA5247488.1"/>
    <property type="molecule type" value="Genomic_DNA"/>
</dbReference>
<dbReference type="Proteomes" id="UP000539710">
    <property type="component" value="Unassembled WGS sequence"/>
</dbReference>
<dbReference type="EMBL" id="CP059472">
    <property type="protein sequence ID" value="QMS99243.1"/>
    <property type="molecule type" value="Genomic_DNA"/>
</dbReference>
<evidence type="ECO:0000259" key="3">
    <source>
        <dbReference type="Pfam" id="PF18962"/>
    </source>
</evidence>
<reference evidence="7" key="3">
    <citation type="submission" date="2020-07" db="EMBL/GenBank/DDBJ databases">
        <title>Flavobacterium sp. xlx-214.</title>
        <authorList>
            <person name="Yang C."/>
        </authorList>
    </citation>
    <scope>NUCLEOTIDE SEQUENCE [LARGE SCALE GENOMIC DNA]</scope>
    <source>
        <strain evidence="7">CX-624</strain>
    </source>
</reference>
<dbReference type="SUPFAM" id="SSF50998">
    <property type="entry name" value="Quinoprotein alcohol dehydrogenase-like"/>
    <property type="match status" value="1"/>
</dbReference>
<feature type="signal peptide" evidence="2">
    <location>
        <begin position="1"/>
        <end position="22"/>
    </location>
</feature>
<evidence type="ECO:0000313" key="4">
    <source>
        <dbReference type="EMBL" id="MBA5247488.1"/>
    </source>
</evidence>
<dbReference type="Proteomes" id="UP000515349">
    <property type="component" value="Chromosome"/>
</dbReference>
<dbReference type="AlphaFoldDB" id="A0A7D7QFV7"/>
<dbReference type="Gene3D" id="2.130.10.10">
    <property type="entry name" value="YVTN repeat-like/Quinoprotein amine dehydrogenase"/>
    <property type="match status" value="1"/>
</dbReference>
<dbReference type="InterPro" id="IPR026444">
    <property type="entry name" value="Secre_tail"/>
</dbReference>
<feature type="chain" id="PRO_5044656290" evidence="2">
    <location>
        <begin position="23"/>
        <end position="371"/>
    </location>
</feature>